<evidence type="ECO:0000313" key="1">
    <source>
        <dbReference type="EMBL" id="GMQ30229.1"/>
    </source>
</evidence>
<keyword evidence="2" id="KW-1185">Reference proteome</keyword>
<gene>
    <name evidence="1" type="ORF">Aconfl_28720</name>
</gene>
<dbReference type="Proteomes" id="UP001338309">
    <property type="component" value="Unassembled WGS sequence"/>
</dbReference>
<name>A0ABQ6PQG6_9BACT</name>
<evidence type="ECO:0000313" key="2">
    <source>
        <dbReference type="Proteomes" id="UP001338309"/>
    </source>
</evidence>
<protein>
    <submittedName>
        <fullName evidence="1">Uncharacterized protein</fullName>
    </submittedName>
</protein>
<organism evidence="1 2">
    <name type="scientific">Algoriphagus confluentis</name>
    <dbReference type="NCBI Taxonomy" id="1697556"/>
    <lineage>
        <taxon>Bacteria</taxon>
        <taxon>Pseudomonadati</taxon>
        <taxon>Bacteroidota</taxon>
        <taxon>Cytophagia</taxon>
        <taxon>Cytophagales</taxon>
        <taxon>Cyclobacteriaceae</taxon>
        <taxon>Algoriphagus</taxon>
    </lineage>
</organism>
<sequence>MTIDVTARSRNNPSIIFKFCCDEAVFMWTFLQKIASGLYCILKENLYVAPRNDG</sequence>
<reference evidence="1 2" key="1">
    <citation type="submission" date="2023-08" db="EMBL/GenBank/DDBJ databases">
        <title>Draft genome sequence of Algoriphagus confluentis.</title>
        <authorList>
            <person name="Takatani N."/>
            <person name="Hosokawa M."/>
            <person name="Sawabe T."/>
        </authorList>
    </citation>
    <scope>NUCLEOTIDE SEQUENCE [LARGE SCALE GENOMIC DNA]</scope>
    <source>
        <strain evidence="1 2">NBRC 111222</strain>
    </source>
</reference>
<accession>A0ABQ6PQG6</accession>
<dbReference type="EMBL" id="BTPD01000009">
    <property type="protein sequence ID" value="GMQ30229.1"/>
    <property type="molecule type" value="Genomic_DNA"/>
</dbReference>
<comment type="caution">
    <text evidence="1">The sequence shown here is derived from an EMBL/GenBank/DDBJ whole genome shotgun (WGS) entry which is preliminary data.</text>
</comment>
<proteinExistence type="predicted"/>